<reference evidence="1" key="1">
    <citation type="submission" date="2020-07" db="EMBL/GenBank/DDBJ databases">
        <title>Multicomponent nature underlies the extraordinary mechanical properties of spider dragline silk.</title>
        <authorList>
            <person name="Kono N."/>
            <person name="Nakamura H."/>
            <person name="Mori M."/>
            <person name="Yoshida Y."/>
            <person name="Ohtoshi R."/>
            <person name="Malay A.D."/>
            <person name="Moran D.A.P."/>
            <person name="Tomita M."/>
            <person name="Numata K."/>
            <person name="Arakawa K."/>
        </authorList>
    </citation>
    <scope>NUCLEOTIDE SEQUENCE</scope>
</reference>
<organism evidence="1 2">
    <name type="scientific">Trichonephila clavata</name>
    <name type="common">Joro spider</name>
    <name type="synonym">Nephila clavata</name>
    <dbReference type="NCBI Taxonomy" id="2740835"/>
    <lineage>
        <taxon>Eukaryota</taxon>
        <taxon>Metazoa</taxon>
        <taxon>Ecdysozoa</taxon>
        <taxon>Arthropoda</taxon>
        <taxon>Chelicerata</taxon>
        <taxon>Arachnida</taxon>
        <taxon>Araneae</taxon>
        <taxon>Araneomorphae</taxon>
        <taxon>Entelegynae</taxon>
        <taxon>Araneoidea</taxon>
        <taxon>Nephilidae</taxon>
        <taxon>Trichonephila</taxon>
    </lineage>
</organism>
<proteinExistence type="predicted"/>
<keyword evidence="2" id="KW-1185">Reference proteome</keyword>
<accession>A0A8X6L9F8</accession>
<evidence type="ECO:0000313" key="2">
    <source>
        <dbReference type="Proteomes" id="UP000887116"/>
    </source>
</evidence>
<sequence length="108" mass="12459">MHSSFFLGSFKFPFDGVPIYKQISGFFYPKPFRRTLLPHTKPQPMMKQNDNNVADLCRNQIRTASHLLTLCDPLIAWGWQRQLFSLGSYLDSVYTAPRSKRSFIPGTS</sequence>
<name>A0A8X6L9F8_TRICU</name>
<comment type="caution">
    <text evidence="1">The sequence shown here is derived from an EMBL/GenBank/DDBJ whole genome shotgun (WGS) entry which is preliminary data.</text>
</comment>
<dbReference type="AlphaFoldDB" id="A0A8X6L9F8"/>
<dbReference type="Proteomes" id="UP000887116">
    <property type="component" value="Unassembled WGS sequence"/>
</dbReference>
<gene>
    <name evidence="1" type="ORF">TNCT_82711</name>
</gene>
<evidence type="ECO:0000313" key="1">
    <source>
        <dbReference type="EMBL" id="GFR00217.1"/>
    </source>
</evidence>
<protein>
    <submittedName>
        <fullName evidence="1">Uncharacterized protein</fullName>
    </submittedName>
</protein>
<dbReference type="EMBL" id="BMAO01025090">
    <property type="protein sequence ID" value="GFR00217.1"/>
    <property type="molecule type" value="Genomic_DNA"/>
</dbReference>